<feature type="compositionally biased region" description="Polar residues" evidence="2">
    <location>
        <begin position="270"/>
        <end position="282"/>
    </location>
</feature>
<feature type="region of interest" description="Disordered" evidence="2">
    <location>
        <begin position="1"/>
        <end position="42"/>
    </location>
</feature>
<dbReference type="SMART" id="SM00060">
    <property type="entry name" value="FN3"/>
    <property type="match status" value="2"/>
</dbReference>
<dbReference type="PANTHER" id="PTHR46003">
    <property type="entry name" value="HOST CELL FACTOR"/>
    <property type="match status" value="1"/>
</dbReference>
<keyword evidence="5" id="KW-1185">Reference proteome</keyword>
<feature type="domain" description="Fibronectin type-III" evidence="3">
    <location>
        <begin position="159"/>
        <end position="255"/>
    </location>
</feature>
<organism evidence="4 5">
    <name type="scientific">Ceutorhynchus assimilis</name>
    <name type="common">cabbage seed weevil</name>
    <dbReference type="NCBI Taxonomy" id="467358"/>
    <lineage>
        <taxon>Eukaryota</taxon>
        <taxon>Metazoa</taxon>
        <taxon>Ecdysozoa</taxon>
        <taxon>Arthropoda</taxon>
        <taxon>Hexapoda</taxon>
        <taxon>Insecta</taxon>
        <taxon>Pterygota</taxon>
        <taxon>Neoptera</taxon>
        <taxon>Endopterygota</taxon>
        <taxon>Coleoptera</taxon>
        <taxon>Polyphaga</taxon>
        <taxon>Cucujiformia</taxon>
        <taxon>Curculionidae</taxon>
        <taxon>Ceutorhynchinae</taxon>
        <taxon>Ceutorhynchus</taxon>
    </lineage>
</organism>
<dbReference type="InterPro" id="IPR036116">
    <property type="entry name" value="FN3_sf"/>
</dbReference>
<dbReference type="Proteomes" id="UP001152799">
    <property type="component" value="Chromosome 7"/>
</dbReference>
<dbReference type="OrthoDB" id="10001928at2759"/>
<dbReference type="GO" id="GO:0006338">
    <property type="term" value="P:chromatin remodeling"/>
    <property type="evidence" value="ECO:0007669"/>
    <property type="project" value="TreeGrafter"/>
</dbReference>
<evidence type="ECO:0000313" key="4">
    <source>
        <dbReference type="EMBL" id="CAH1134052.1"/>
    </source>
</evidence>
<dbReference type="InterPro" id="IPR013783">
    <property type="entry name" value="Ig-like_fold"/>
</dbReference>
<dbReference type="GO" id="GO:0035097">
    <property type="term" value="C:histone methyltransferase complex"/>
    <property type="evidence" value="ECO:0007669"/>
    <property type="project" value="TreeGrafter"/>
</dbReference>
<reference evidence="4" key="1">
    <citation type="submission" date="2022-01" db="EMBL/GenBank/DDBJ databases">
        <authorList>
            <person name="King R."/>
        </authorList>
    </citation>
    <scope>NUCLEOTIDE SEQUENCE</scope>
</reference>
<dbReference type="EMBL" id="OU892283">
    <property type="protein sequence ID" value="CAH1134052.1"/>
    <property type="molecule type" value="Genomic_DNA"/>
</dbReference>
<dbReference type="InterPro" id="IPR043536">
    <property type="entry name" value="HCF1/2"/>
</dbReference>
<evidence type="ECO:0000313" key="5">
    <source>
        <dbReference type="Proteomes" id="UP001152799"/>
    </source>
</evidence>
<dbReference type="PANTHER" id="PTHR46003:SF1">
    <property type="entry name" value="HOST CELL FACTOR"/>
    <property type="match status" value="1"/>
</dbReference>
<accession>A0A9P0DMR6</accession>
<feature type="domain" description="Fibronectin type-III" evidence="3">
    <location>
        <begin position="72"/>
        <end position="143"/>
    </location>
</feature>
<name>A0A9P0DMR6_9CUCU</name>
<gene>
    <name evidence="4" type="ORF">CEUTPL_LOCUS12473</name>
</gene>
<dbReference type="Gene3D" id="2.60.40.10">
    <property type="entry name" value="Immunoglobulins"/>
    <property type="match status" value="2"/>
</dbReference>
<feature type="region of interest" description="Disordered" evidence="2">
    <location>
        <begin position="55"/>
        <end position="77"/>
    </location>
</feature>
<dbReference type="CDD" id="cd00063">
    <property type="entry name" value="FN3"/>
    <property type="match status" value="2"/>
</dbReference>
<dbReference type="InterPro" id="IPR003961">
    <property type="entry name" value="FN3_dom"/>
</dbReference>
<dbReference type="AlphaFoldDB" id="A0A9P0DMR6"/>
<sequence length="292" mass="31876">MEEGEHDLSNSTENVKNELDATPQVDEVIEETEQNGASSNGDDLLVAFASAALDSSKESNETCSEKNEFIDPDKPQEPAKGTWYTVGFIKGTTCDVVNYHLLSDMDSSTVDDHPELSNYPTVNLEPGTAYKFRVAGINTVGKGEWSKVTGFKTLMPGFPEAPSAIKIAKGNDGAHLSWEPPSANPQKILEYSVYLAVGGNDTGNPMTEFSFIRVYCGPYNQCTVMNESLQAAHINTNSKPAIIFRIAAKNEKGYGPVTQVRWIQDDVAQNKTTRRSGITDQTGLIKKKQDGK</sequence>
<evidence type="ECO:0000259" key="3">
    <source>
        <dbReference type="SMART" id="SM00060"/>
    </source>
</evidence>
<protein>
    <recommendedName>
        <fullName evidence="3">Fibronectin type-III domain-containing protein</fullName>
    </recommendedName>
</protein>
<evidence type="ECO:0000256" key="1">
    <source>
        <dbReference type="ARBA" id="ARBA00022441"/>
    </source>
</evidence>
<evidence type="ECO:0000256" key="2">
    <source>
        <dbReference type="SAM" id="MobiDB-lite"/>
    </source>
</evidence>
<keyword evidence="1" id="KW-0880">Kelch repeat</keyword>
<feature type="region of interest" description="Disordered" evidence="2">
    <location>
        <begin position="270"/>
        <end position="292"/>
    </location>
</feature>
<dbReference type="GO" id="GO:0003713">
    <property type="term" value="F:transcription coactivator activity"/>
    <property type="evidence" value="ECO:0007669"/>
    <property type="project" value="TreeGrafter"/>
</dbReference>
<proteinExistence type="predicted"/>
<dbReference type="SUPFAM" id="SSF49265">
    <property type="entry name" value="Fibronectin type III"/>
    <property type="match status" value="1"/>
</dbReference>
<dbReference type="Pfam" id="PF00041">
    <property type="entry name" value="fn3"/>
    <property type="match status" value="1"/>
</dbReference>